<organism evidence="2 3">
    <name type="scientific">Actinorugispora endophytica</name>
    <dbReference type="NCBI Taxonomy" id="1605990"/>
    <lineage>
        <taxon>Bacteria</taxon>
        <taxon>Bacillati</taxon>
        <taxon>Actinomycetota</taxon>
        <taxon>Actinomycetes</taxon>
        <taxon>Streptosporangiales</taxon>
        <taxon>Nocardiopsidaceae</taxon>
        <taxon>Actinorugispora</taxon>
    </lineage>
</organism>
<keyword evidence="1" id="KW-0812">Transmembrane</keyword>
<feature type="transmembrane region" description="Helical" evidence="1">
    <location>
        <begin position="69"/>
        <end position="91"/>
    </location>
</feature>
<keyword evidence="3" id="KW-1185">Reference proteome</keyword>
<dbReference type="RefSeq" id="WP_133741341.1">
    <property type="nucleotide sequence ID" value="NZ_SNYN01000006.1"/>
</dbReference>
<proteinExistence type="predicted"/>
<protein>
    <submittedName>
        <fullName evidence="2">Uncharacterized protein</fullName>
    </submittedName>
</protein>
<reference evidence="2 3" key="1">
    <citation type="submission" date="2019-03" db="EMBL/GenBank/DDBJ databases">
        <title>Genomic Encyclopedia of Type Strains, Phase IV (KMG-IV): sequencing the most valuable type-strain genomes for metagenomic binning, comparative biology and taxonomic classification.</title>
        <authorList>
            <person name="Goeker M."/>
        </authorList>
    </citation>
    <scope>NUCLEOTIDE SEQUENCE [LARGE SCALE GENOMIC DNA]</scope>
    <source>
        <strain evidence="2 3">DSM 46770</strain>
    </source>
</reference>
<feature type="transmembrane region" description="Helical" evidence="1">
    <location>
        <begin position="42"/>
        <end position="63"/>
    </location>
</feature>
<evidence type="ECO:0000313" key="2">
    <source>
        <dbReference type="EMBL" id="TDQ52440.1"/>
    </source>
</evidence>
<accession>A0A4R6UY59</accession>
<dbReference type="AlphaFoldDB" id="A0A4R6UY59"/>
<keyword evidence="1" id="KW-0472">Membrane</keyword>
<name>A0A4R6UY59_9ACTN</name>
<feature type="transmembrane region" description="Helical" evidence="1">
    <location>
        <begin position="6"/>
        <end position="30"/>
    </location>
</feature>
<feature type="transmembrane region" description="Helical" evidence="1">
    <location>
        <begin position="111"/>
        <end position="135"/>
    </location>
</feature>
<evidence type="ECO:0000313" key="3">
    <source>
        <dbReference type="Proteomes" id="UP000295281"/>
    </source>
</evidence>
<dbReference type="Proteomes" id="UP000295281">
    <property type="component" value="Unassembled WGS sequence"/>
</dbReference>
<keyword evidence="1" id="KW-1133">Transmembrane helix</keyword>
<sequence>MNSLLINIAVFGVGGVVLNVALQGLLLVLLGRNPRPGPRVALGAAAALVLVALPALAAVELLADTPNAGFASAFVSALCVALLVFGSNLAVSALTARASRDVADAPRPRLVSTYLGGLAACLLIGLLASALALLAT</sequence>
<comment type="caution">
    <text evidence="2">The sequence shown here is derived from an EMBL/GenBank/DDBJ whole genome shotgun (WGS) entry which is preliminary data.</text>
</comment>
<dbReference type="EMBL" id="SNYN01000006">
    <property type="protein sequence ID" value="TDQ52440.1"/>
    <property type="molecule type" value="Genomic_DNA"/>
</dbReference>
<evidence type="ECO:0000256" key="1">
    <source>
        <dbReference type="SAM" id="Phobius"/>
    </source>
</evidence>
<gene>
    <name evidence="2" type="ORF">EV190_10678</name>
</gene>